<feature type="binding site" evidence="3">
    <location>
        <begin position="11"/>
        <end position="16"/>
    </location>
    <ligand>
        <name>ATP</name>
        <dbReference type="ChEBI" id="CHEBI:30616"/>
    </ligand>
</feature>
<keyword evidence="1 3" id="KW-0808">Transferase</keyword>
<dbReference type="Proteomes" id="UP000613266">
    <property type="component" value="Unassembled WGS sequence"/>
</dbReference>
<organism evidence="5 6">
    <name type="scientific">Inhella proteolytica</name>
    <dbReference type="NCBI Taxonomy" id="2795029"/>
    <lineage>
        <taxon>Bacteria</taxon>
        <taxon>Pseudomonadati</taxon>
        <taxon>Pseudomonadota</taxon>
        <taxon>Betaproteobacteria</taxon>
        <taxon>Burkholderiales</taxon>
        <taxon>Sphaerotilaceae</taxon>
        <taxon>Inhella</taxon>
    </lineage>
</organism>
<keyword evidence="3" id="KW-0324">Glycolysis</keyword>
<proteinExistence type="inferred from homology"/>
<dbReference type="PANTHER" id="PTHR47690:SF1">
    <property type="entry name" value="GLUCOKINASE"/>
    <property type="match status" value="1"/>
</dbReference>
<evidence type="ECO:0000313" key="6">
    <source>
        <dbReference type="Proteomes" id="UP000613266"/>
    </source>
</evidence>
<keyword evidence="6" id="KW-1185">Reference proteome</keyword>
<keyword evidence="3" id="KW-0067">ATP-binding</keyword>
<evidence type="ECO:0000256" key="3">
    <source>
        <dbReference type="HAMAP-Rule" id="MF_00524"/>
    </source>
</evidence>
<dbReference type="GO" id="GO:0005829">
    <property type="term" value="C:cytosol"/>
    <property type="evidence" value="ECO:0007669"/>
    <property type="project" value="TreeGrafter"/>
</dbReference>
<dbReference type="InterPro" id="IPR050201">
    <property type="entry name" value="Bacterial_glucokinase"/>
</dbReference>
<dbReference type="Pfam" id="PF02685">
    <property type="entry name" value="Glucokinase"/>
    <property type="match status" value="1"/>
</dbReference>
<dbReference type="GO" id="GO:0005524">
    <property type="term" value="F:ATP binding"/>
    <property type="evidence" value="ECO:0007669"/>
    <property type="project" value="UniProtKB-UniRule"/>
</dbReference>
<keyword evidence="3" id="KW-0963">Cytoplasm</keyword>
<gene>
    <name evidence="3 5" type="primary">glk</name>
    <name evidence="5" type="ORF">I7X39_04850</name>
</gene>
<keyword evidence="2 3" id="KW-0418">Kinase</keyword>
<dbReference type="SUPFAM" id="SSF53067">
    <property type="entry name" value="Actin-like ATPase domain"/>
    <property type="match status" value="1"/>
</dbReference>
<dbReference type="NCBIfam" id="TIGR00749">
    <property type="entry name" value="glk"/>
    <property type="match status" value="1"/>
</dbReference>
<dbReference type="EMBL" id="JAEDAK010000002">
    <property type="protein sequence ID" value="MBH9576232.1"/>
    <property type="molecule type" value="Genomic_DNA"/>
</dbReference>
<evidence type="ECO:0000313" key="5">
    <source>
        <dbReference type="EMBL" id="MBH9576232.1"/>
    </source>
</evidence>
<sequence>MNTTPFPRLLGDIGGTNARFAWLSRPGAALSDVRSYRCAEHPTLEAAIRQYLHEQGGENPAACALGIANPVDGDQVRMTNHHWAFSIRELRQGLGLQRLEVLNDFTALALALPALPAQELQQLGGRSLSEAERTRPHAPLALLGAGTGLGVSGLLPAAGGQFLPLAGEGGHATLPACDDEEDAVLRLLRQEFGHVSAERALSGPGLSNLAWAAARLRGAVAERLEPAAVINGARAGDADCQHAVGWFCAFLGSVAGNLALTLGAQGGVYIGGGIAPRLLPELRASRFRERFEGKGRFAPFLTPIPCWVIDSPVSPALLGAARALEQM</sequence>
<dbReference type="HAMAP" id="MF_00524">
    <property type="entry name" value="Glucokinase"/>
    <property type="match status" value="1"/>
</dbReference>
<evidence type="ECO:0000256" key="2">
    <source>
        <dbReference type="ARBA" id="ARBA00022777"/>
    </source>
</evidence>
<reference evidence="5" key="1">
    <citation type="submission" date="2020-12" db="EMBL/GenBank/DDBJ databases">
        <title>The genome sequence of Inhella sp. 1Y17.</title>
        <authorList>
            <person name="Liu Y."/>
        </authorList>
    </citation>
    <scope>NUCLEOTIDE SEQUENCE</scope>
    <source>
        <strain evidence="5">1Y17</strain>
    </source>
</reference>
<dbReference type="Gene3D" id="3.40.367.20">
    <property type="match status" value="1"/>
</dbReference>
<dbReference type="GO" id="GO:0006096">
    <property type="term" value="P:glycolytic process"/>
    <property type="evidence" value="ECO:0007669"/>
    <property type="project" value="UniProtKB-UniRule"/>
</dbReference>
<name>A0A931J4M6_9BURK</name>
<accession>A0A931J4M6</accession>
<dbReference type="RefSeq" id="WP_198109834.1">
    <property type="nucleotide sequence ID" value="NZ_JAEDAK010000002.1"/>
</dbReference>
<evidence type="ECO:0000256" key="1">
    <source>
        <dbReference type="ARBA" id="ARBA00022679"/>
    </source>
</evidence>
<comment type="caution">
    <text evidence="5">The sequence shown here is derived from an EMBL/GenBank/DDBJ whole genome shotgun (WGS) entry which is preliminary data.</text>
</comment>
<comment type="catalytic activity">
    <reaction evidence="3">
        <text>D-glucose + ATP = D-glucose 6-phosphate + ADP + H(+)</text>
        <dbReference type="Rhea" id="RHEA:17825"/>
        <dbReference type="ChEBI" id="CHEBI:4167"/>
        <dbReference type="ChEBI" id="CHEBI:15378"/>
        <dbReference type="ChEBI" id="CHEBI:30616"/>
        <dbReference type="ChEBI" id="CHEBI:61548"/>
        <dbReference type="ChEBI" id="CHEBI:456216"/>
        <dbReference type="EC" id="2.7.1.2"/>
    </reaction>
</comment>
<dbReference type="InterPro" id="IPR043129">
    <property type="entry name" value="ATPase_NBD"/>
</dbReference>
<dbReference type="Gene3D" id="3.30.420.40">
    <property type="match status" value="1"/>
</dbReference>
<dbReference type="EC" id="2.7.1.2" evidence="3"/>
<protein>
    <recommendedName>
        <fullName evidence="3">Glucokinase</fullName>
        <ecNumber evidence="3">2.7.1.2</ecNumber>
    </recommendedName>
    <alternativeName>
        <fullName evidence="3">Glucose kinase</fullName>
    </alternativeName>
</protein>
<dbReference type="CDD" id="cd24008">
    <property type="entry name" value="ASKHA_NBD_GLK"/>
    <property type="match status" value="1"/>
</dbReference>
<dbReference type="GO" id="GO:0004340">
    <property type="term" value="F:glucokinase activity"/>
    <property type="evidence" value="ECO:0007669"/>
    <property type="project" value="UniProtKB-UniRule"/>
</dbReference>
<comment type="similarity">
    <text evidence="3 4">Belongs to the bacterial glucokinase family.</text>
</comment>
<keyword evidence="3" id="KW-0547">Nucleotide-binding</keyword>
<dbReference type="AlphaFoldDB" id="A0A931J4M6"/>
<evidence type="ECO:0000256" key="4">
    <source>
        <dbReference type="RuleBase" id="RU004046"/>
    </source>
</evidence>
<dbReference type="GO" id="GO:0005536">
    <property type="term" value="F:D-glucose binding"/>
    <property type="evidence" value="ECO:0007669"/>
    <property type="project" value="InterPro"/>
</dbReference>
<dbReference type="PANTHER" id="PTHR47690">
    <property type="entry name" value="GLUCOKINASE"/>
    <property type="match status" value="1"/>
</dbReference>
<comment type="subcellular location">
    <subcellularLocation>
        <location evidence="3">Cytoplasm</location>
    </subcellularLocation>
</comment>
<dbReference type="InterPro" id="IPR003836">
    <property type="entry name" value="Glucokinase"/>
</dbReference>